<keyword evidence="1" id="KW-1133">Transmembrane helix</keyword>
<keyword evidence="1" id="KW-0472">Membrane</keyword>
<organism evidence="3 4">
    <name type="scientific">Orchesella dallaii</name>
    <dbReference type="NCBI Taxonomy" id="48710"/>
    <lineage>
        <taxon>Eukaryota</taxon>
        <taxon>Metazoa</taxon>
        <taxon>Ecdysozoa</taxon>
        <taxon>Arthropoda</taxon>
        <taxon>Hexapoda</taxon>
        <taxon>Collembola</taxon>
        <taxon>Entomobryomorpha</taxon>
        <taxon>Entomobryoidea</taxon>
        <taxon>Orchesellidae</taxon>
        <taxon>Orchesellinae</taxon>
        <taxon>Orchesella</taxon>
    </lineage>
</organism>
<proteinExistence type="predicted"/>
<feature type="signal peptide" evidence="2">
    <location>
        <begin position="1"/>
        <end position="25"/>
    </location>
</feature>
<evidence type="ECO:0000313" key="3">
    <source>
        <dbReference type="EMBL" id="CAL8108313.1"/>
    </source>
</evidence>
<feature type="chain" id="PRO_5045745078" evidence="2">
    <location>
        <begin position="26"/>
        <end position="699"/>
    </location>
</feature>
<accession>A0ABP1QM12</accession>
<feature type="transmembrane region" description="Helical" evidence="1">
    <location>
        <begin position="407"/>
        <end position="431"/>
    </location>
</feature>
<evidence type="ECO:0000256" key="1">
    <source>
        <dbReference type="SAM" id="Phobius"/>
    </source>
</evidence>
<feature type="transmembrane region" description="Helical" evidence="1">
    <location>
        <begin position="361"/>
        <end position="377"/>
    </location>
</feature>
<sequence>MNAPKNVFVIIAFLLMLKLPHLSNASANQKTCLSRLLPFINNNWEQYVLYFYTSPKTEHDDRMQPDASIFARYVTVESFQHSTAVSKLNRGNYRFSDTFNVVIAPLVYYQIKVQYYVTDVVQDFTEKLVPSRSLFLYIWEHSPEWIHRTNLALASNHLNLEMLPSLKLILTLPPNLECEPTETTVNVLCSRYCSPFPKILTDFEKEFKEWNFESIHKSHFWSAYGKIIPAIISLRYSFVNNLLRFEYEPCLSSKVRISHECNTNLMSTLLLGEVHNITLHLYYKSGETTKMFQVNSVFYGPEHISAAVTILGSPTELLTIVGKIAFHNFGSSSIQYCAKSLEEKQQLLAFQVWYEPFTTDTWVIMLIILSLAALWTFKLKQKIIMIVFELLNYLGSIFGASTKPRHFIVICSLGFLLTQIYGNGLASIITVPSIKKGFKTFKELVDHNYTIAWTDSSDIHTTLRVLKEEMESLGIPSDKAFDSSGKFNNILNSGYSHGMISVKILKEFSNGTRFALMVNTLFSKYYIAWHTFTMRRYIDPSFSCFILDQKLAFRLRYWVLNTQNRYWLKTTIRRMMVSGLYEKWDEWSVWRAMIGKGLMDQKMVPKSDKIDYEKFFCIQLIWGSFLVISLVVFWIEIRLHKLLAEKCVVLKTRVVRAYRRLLRELKRGKRERKQRKKGGARRRSVRFRWTDCHWYVRYR</sequence>
<reference evidence="3 4" key="1">
    <citation type="submission" date="2024-08" db="EMBL/GenBank/DDBJ databases">
        <authorList>
            <person name="Cucini C."/>
            <person name="Frati F."/>
        </authorList>
    </citation>
    <scope>NUCLEOTIDE SEQUENCE [LARGE SCALE GENOMIC DNA]</scope>
</reference>
<name>A0ABP1QM12_9HEXA</name>
<keyword evidence="4" id="KW-1185">Reference proteome</keyword>
<evidence type="ECO:0000313" key="4">
    <source>
        <dbReference type="Proteomes" id="UP001642540"/>
    </source>
</evidence>
<keyword evidence="1" id="KW-0812">Transmembrane</keyword>
<gene>
    <name evidence="3" type="ORF">ODALV1_LOCUS12942</name>
</gene>
<dbReference type="Proteomes" id="UP001642540">
    <property type="component" value="Unassembled WGS sequence"/>
</dbReference>
<feature type="transmembrane region" description="Helical" evidence="1">
    <location>
        <begin position="384"/>
        <end position="401"/>
    </location>
</feature>
<protein>
    <submittedName>
        <fullName evidence="3">Uncharacterized protein</fullName>
    </submittedName>
</protein>
<evidence type="ECO:0000256" key="2">
    <source>
        <dbReference type="SAM" id="SignalP"/>
    </source>
</evidence>
<keyword evidence="2" id="KW-0732">Signal</keyword>
<dbReference type="EMBL" id="CAXLJM020000039">
    <property type="protein sequence ID" value="CAL8108313.1"/>
    <property type="molecule type" value="Genomic_DNA"/>
</dbReference>
<feature type="transmembrane region" description="Helical" evidence="1">
    <location>
        <begin position="615"/>
        <end position="635"/>
    </location>
</feature>
<comment type="caution">
    <text evidence="3">The sequence shown here is derived from an EMBL/GenBank/DDBJ whole genome shotgun (WGS) entry which is preliminary data.</text>
</comment>